<dbReference type="EMBL" id="BPLR01016645">
    <property type="protein sequence ID" value="GIY85322.1"/>
    <property type="molecule type" value="Genomic_DNA"/>
</dbReference>
<accession>A0AAV4WS11</accession>
<comment type="caution">
    <text evidence="1">The sequence shown here is derived from an EMBL/GenBank/DDBJ whole genome shotgun (WGS) entry which is preliminary data.</text>
</comment>
<reference evidence="1 2" key="1">
    <citation type="submission" date="2021-06" db="EMBL/GenBank/DDBJ databases">
        <title>Caerostris extrusa draft genome.</title>
        <authorList>
            <person name="Kono N."/>
            <person name="Arakawa K."/>
        </authorList>
    </citation>
    <scope>NUCLEOTIDE SEQUENCE [LARGE SCALE GENOMIC DNA]</scope>
</reference>
<dbReference type="Proteomes" id="UP001054945">
    <property type="component" value="Unassembled WGS sequence"/>
</dbReference>
<sequence length="100" mass="11488">MDKIKERNIKRKKEVAAEMHSCLKAKASPSVTATVFTDSPIRISNKMSSDFALFHDVCRSAWRLERRSKALRISTNLMMYPFLAQCKNAAGKQFDFKMKV</sequence>
<evidence type="ECO:0000313" key="2">
    <source>
        <dbReference type="Proteomes" id="UP001054945"/>
    </source>
</evidence>
<proteinExistence type="predicted"/>
<dbReference type="AlphaFoldDB" id="A0AAV4WS11"/>
<protein>
    <submittedName>
        <fullName evidence="1">Uncharacterized protein</fullName>
    </submittedName>
</protein>
<gene>
    <name evidence="1" type="ORF">CEXT_780451</name>
</gene>
<organism evidence="1 2">
    <name type="scientific">Caerostris extrusa</name>
    <name type="common">Bark spider</name>
    <name type="synonym">Caerostris bankana</name>
    <dbReference type="NCBI Taxonomy" id="172846"/>
    <lineage>
        <taxon>Eukaryota</taxon>
        <taxon>Metazoa</taxon>
        <taxon>Ecdysozoa</taxon>
        <taxon>Arthropoda</taxon>
        <taxon>Chelicerata</taxon>
        <taxon>Arachnida</taxon>
        <taxon>Araneae</taxon>
        <taxon>Araneomorphae</taxon>
        <taxon>Entelegynae</taxon>
        <taxon>Araneoidea</taxon>
        <taxon>Araneidae</taxon>
        <taxon>Caerostris</taxon>
    </lineage>
</organism>
<evidence type="ECO:0000313" key="1">
    <source>
        <dbReference type="EMBL" id="GIY85322.1"/>
    </source>
</evidence>
<name>A0AAV4WS11_CAEEX</name>
<keyword evidence="2" id="KW-1185">Reference proteome</keyword>